<dbReference type="WBParaSite" id="L893_g26582.t1">
    <property type="protein sequence ID" value="L893_g26582.t1"/>
    <property type="gene ID" value="L893_g26582"/>
</dbReference>
<dbReference type="Proteomes" id="UP000095287">
    <property type="component" value="Unplaced"/>
</dbReference>
<evidence type="ECO:0000313" key="1">
    <source>
        <dbReference type="Proteomes" id="UP000095287"/>
    </source>
</evidence>
<sequence>MLDQRSNWAMVSEAARQNTVRESRRILLIATIFTITSNRTDSALDKQPIVIANRKYCDIFRRLCDTVWMKKGVRFRPTQQLRRLTGCFDAHGTKANTSAFESGMGTSKNTRDRTIVAGQIWEGDVAQNSSKMKILKAVTLPHNIRSVFLSILAD</sequence>
<evidence type="ECO:0000313" key="2">
    <source>
        <dbReference type="WBParaSite" id="L893_g26582.t1"/>
    </source>
</evidence>
<accession>A0A1I7ZHG7</accession>
<name>A0A1I7ZHG7_9BILA</name>
<organism evidence="1 2">
    <name type="scientific">Steinernema glaseri</name>
    <dbReference type="NCBI Taxonomy" id="37863"/>
    <lineage>
        <taxon>Eukaryota</taxon>
        <taxon>Metazoa</taxon>
        <taxon>Ecdysozoa</taxon>
        <taxon>Nematoda</taxon>
        <taxon>Chromadorea</taxon>
        <taxon>Rhabditida</taxon>
        <taxon>Tylenchina</taxon>
        <taxon>Panagrolaimomorpha</taxon>
        <taxon>Strongyloidoidea</taxon>
        <taxon>Steinernematidae</taxon>
        <taxon>Steinernema</taxon>
    </lineage>
</organism>
<protein>
    <submittedName>
        <fullName evidence="2">Uncharacterized protein</fullName>
    </submittedName>
</protein>
<reference evidence="2" key="1">
    <citation type="submission" date="2016-11" db="UniProtKB">
        <authorList>
            <consortium name="WormBaseParasite"/>
        </authorList>
    </citation>
    <scope>IDENTIFICATION</scope>
</reference>
<proteinExistence type="predicted"/>
<dbReference type="AlphaFoldDB" id="A0A1I7ZHG7"/>
<keyword evidence="1" id="KW-1185">Reference proteome</keyword>